<evidence type="ECO:0000313" key="3">
    <source>
        <dbReference type="Proteomes" id="UP001223420"/>
    </source>
</evidence>
<dbReference type="AlphaFoldDB" id="A0AAJ1TQ28"/>
<dbReference type="EMBL" id="JAUSWL010000006">
    <property type="protein sequence ID" value="MDQ0544936.1"/>
    <property type="molecule type" value="Genomic_DNA"/>
</dbReference>
<dbReference type="Proteomes" id="UP001223420">
    <property type="component" value="Unassembled WGS sequence"/>
</dbReference>
<accession>A0AAJ1TQ28</accession>
<dbReference type="Proteomes" id="UP001432995">
    <property type="component" value="Unassembled WGS sequence"/>
</dbReference>
<evidence type="ECO:0000313" key="2">
    <source>
        <dbReference type="EMBL" id="MER2289571.1"/>
    </source>
</evidence>
<reference evidence="2" key="2">
    <citation type="submission" date="2024-06" db="EMBL/GenBank/DDBJ databases">
        <authorList>
            <person name="Campbell A.G."/>
        </authorList>
    </citation>
    <scope>NUCLEOTIDE SEQUENCE</scope>
    <source>
        <strain evidence="2">EM17</strain>
    </source>
</reference>
<evidence type="ECO:0000313" key="1">
    <source>
        <dbReference type="EMBL" id="MDQ0544936.1"/>
    </source>
</evidence>
<name>A0AAJ1TQ28_9HYPH</name>
<protein>
    <submittedName>
        <fullName evidence="1">Uncharacterized protein</fullName>
    </submittedName>
</protein>
<reference evidence="1" key="1">
    <citation type="submission" date="2023-07" db="EMBL/GenBank/DDBJ databases">
        <title>Genomic Encyclopedia of Type Strains, Phase IV (KMG-IV): sequencing the most valuable type-strain genomes for metagenomic binning, comparative biology and taxonomic classification.</title>
        <authorList>
            <person name="Goeker M."/>
        </authorList>
    </citation>
    <scope>NUCLEOTIDE SEQUENCE</scope>
    <source>
        <strain evidence="1">DSM 19569</strain>
    </source>
</reference>
<evidence type="ECO:0000313" key="4">
    <source>
        <dbReference type="Proteomes" id="UP001432995"/>
    </source>
</evidence>
<comment type="caution">
    <text evidence="1">The sequence shown here is derived from an EMBL/GenBank/DDBJ whole genome shotgun (WGS) entry which is preliminary data.</text>
</comment>
<organism evidence="1 3">
    <name type="scientific">Methylobacterium brachiatum</name>
    <dbReference type="NCBI Taxonomy" id="269660"/>
    <lineage>
        <taxon>Bacteria</taxon>
        <taxon>Pseudomonadati</taxon>
        <taxon>Pseudomonadota</taxon>
        <taxon>Alphaproteobacteria</taxon>
        <taxon>Hyphomicrobiales</taxon>
        <taxon>Methylobacteriaceae</taxon>
        <taxon>Methylobacterium</taxon>
    </lineage>
</organism>
<sequence>MNTVRWLMAKVIGFLFSQTIDHKNRKAAADREGGTFETGSAYQSAGFEGDYHAATNLLKQRMDKSFPDNFHARLGSQTNSMYDYGEDRAGAVDTASTAIAMALRNGATVSQAAEAGAASVGI</sequence>
<dbReference type="RefSeq" id="WP_091864108.1">
    <property type="nucleotide sequence ID" value="NZ_CP033231.1"/>
</dbReference>
<gene>
    <name evidence="2" type="ORF">ABS770_14975</name>
    <name evidence="1" type="ORF">QO001_003872</name>
</gene>
<proteinExistence type="predicted"/>
<keyword evidence="4" id="KW-1185">Reference proteome</keyword>
<dbReference type="EMBL" id="JBELQD010000015">
    <property type="protein sequence ID" value="MER2289571.1"/>
    <property type="molecule type" value="Genomic_DNA"/>
</dbReference>